<proteinExistence type="predicted"/>
<keyword evidence="1" id="KW-0802">TPR repeat</keyword>
<evidence type="ECO:0000256" key="1">
    <source>
        <dbReference type="PROSITE-ProRule" id="PRU00339"/>
    </source>
</evidence>
<dbReference type="SUPFAM" id="SSF48452">
    <property type="entry name" value="TPR-like"/>
    <property type="match status" value="1"/>
</dbReference>
<dbReference type="Proteomes" id="UP000834106">
    <property type="component" value="Chromosome 22"/>
</dbReference>
<evidence type="ECO:0000313" key="4">
    <source>
        <dbReference type="Proteomes" id="UP000834106"/>
    </source>
</evidence>
<reference evidence="3" key="1">
    <citation type="submission" date="2023-05" db="EMBL/GenBank/DDBJ databases">
        <authorList>
            <person name="Huff M."/>
        </authorList>
    </citation>
    <scope>NUCLEOTIDE SEQUENCE</scope>
</reference>
<accession>A0AAD2EDL0</accession>
<dbReference type="AlphaFoldDB" id="A0AAD2EDL0"/>
<dbReference type="InterPro" id="IPR039340">
    <property type="entry name" value="Tfc4/TFIIIC-102/Sfc4"/>
</dbReference>
<feature type="compositionally biased region" description="Basic residues" evidence="2">
    <location>
        <begin position="185"/>
        <end position="204"/>
    </location>
</feature>
<dbReference type="PANTHER" id="PTHR23082:SF0">
    <property type="entry name" value="GENERAL TRANSCRIPTION FACTOR 3C POLYPEPTIDE 3"/>
    <property type="match status" value="1"/>
</dbReference>
<feature type="compositionally biased region" description="Acidic residues" evidence="2">
    <location>
        <begin position="77"/>
        <end position="102"/>
    </location>
</feature>
<dbReference type="EMBL" id="OU503057">
    <property type="protein sequence ID" value="CAI9786714.1"/>
    <property type="molecule type" value="Genomic_DNA"/>
</dbReference>
<evidence type="ECO:0008006" key="5">
    <source>
        <dbReference type="Google" id="ProtNLM"/>
    </source>
</evidence>
<dbReference type="GO" id="GO:0006383">
    <property type="term" value="P:transcription by RNA polymerase III"/>
    <property type="evidence" value="ECO:0007669"/>
    <property type="project" value="InterPro"/>
</dbReference>
<organism evidence="3 4">
    <name type="scientific">Fraxinus pennsylvanica</name>
    <dbReference type="NCBI Taxonomy" id="56036"/>
    <lineage>
        <taxon>Eukaryota</taxon>
        <taxon>Viridiplantae</taxon>
        <taxon>Streptophyta</taxon>
        <taxon>Embryophyta</taxon>
        <taxon>Tracheophyta</taxon>
        <taxon>Spermatophyta</taxon>
        <taxon>Magnoliopsida</taxon>
        <taxon>eudicotyledons</taxon>
        <taxon>Gunneridae</taxon>
        <taxon>Pentapetalae</taxon>
        <taxon>asterids</taxon>
        <taxon>lamiids</taxon>
        <taxon>Lamiales</taxon>
        <taxon>Oleaceae</taxon>
        <taxon>Oleeae</taxon>
        <taxon>Fraxinus</taxon>
    </lineage>
</organism>
<feature type="repeat" description="TPR" evidence="1">
    <location>
        <begin position="243"/>
        <end position="276"/>
    </location>
</feature>
<dbReference type="PROSITE" id="PS50005">
    <property type="entry name" value="TPR"/>
    <property type="match status" value="1"/>
</dbReference>
<feature type="region of interest" description="Disordered" evidence="2">
    <location>
        <begin position="183"/>
        <end position="208"/>
    </location>
</feature>
<dbReference type="InterPro" id="IPR011990">
    <property type="entry name" value="TPR-like_helical_dom_sf"/>
</dbReference>
<dbReference type="InterPro" id="IPR019734">
    <property type="entry name" value="TPR_rpt"/>
</dbReference>
<evidence type="ECO:0000313" key="3">
    <source>
        <dbReference type="EMBL" id="CAI9786714.1"/>
    </source>
</evidence>
<sequence>MWHKDVEPLLGVTILWMKLEKTMIIGKESQRTDAVKQIGKQIPPAPRPEQGIMEDNQGTVVMTDYCADELPLELGLEEEEDNDNDDDDGENNGASEDEEEQGDGFRFQGEMNPLAFVEEHDAAGLQPYERFEQIQYHYEALAAKKRNSPASPHHYSRETLAKRLRQEEIHGASFEEIMEAMNYGMRRKSKKTKKKGRRKGSKKKVNSELTRKLGDATLHYAHGRYEEAISVLNEVILLAPNLSDPYHTLGLIYNEMGDKKRALNFYMIAAHLTPKDASLWKLLVTWSMSKASRAKRLLRKKATIKEAKKAAALAAGIDWKSDDSDDECPQDMLEPPLPILKNEEHHHLIIDLSISCPCILEKFYYKVVI</sequence>
<protein>
    <recommendedName>
        <fullName evidence="5">General transcription factor 3C polypeptide 3</fullName>
    </recommendedName>
</protein>
<dbReference type="SMART" id="SM00028">
    <property type="entry name" value="TPR"/>
    <property type="match status" value="2"/>
</dbReference>
<dbReference type="Pfam" id="PF13181">
    <property type="entry name" value="TPR_8"/>
    <property type="match status" value="1"/>
</dbReference>
<dbReference type="PANTHER" id="PTHR23082">
    <property type="entry name" value="TRANSCRIPTION INITIATION FACTOR IIIC TFIIIC , POLYPEPTIDE 3-RELATED"/>
    <property type="match status" value="1"/>
</dbReference>
<gene>
    <name evidence="3" type="ORF">FPE_LOCUS34144</name>
</gene>
<evidence type="ECO:0000256" key="2">
    <source>
        <dbReference type="SAM" id="MobiDB-lite"/>
    </source>
</evidence>
<dbReference type="Gene3D" id="1.25.40.10">
    <property type="entry name" value="Tetratricopeptide repeat domain"/>
    <property type="match status" value="1"/>
</dbReference>
<keyword evidence="4" id="KW-1185">Reference proteome</keyword>
<feature type="region of interest" description="Disordered" evidence="2">
    <location>
        <begin position="77"/>
        <end position="106"/>
    </location>
</feature>
<dbReference type="GO" id="GO:0000127">
    <property type="term" value="C:transcription factor TFIIIC complex"/>
    <property type="evidence" value="ECO:0007669"/>
    <property type="project" value="TreeGrafter"/>
</dbReference>
<name>A0AAD2EDL0_9LAMI</name>